<dbReference type="InterPro" id="IPR021054">
    <property type="entry name" value="Cell_wall_mannoprotein_1"/>
</dbReference>
<dbReference type="PANTHER" id="PTHR38123:SF6">
    <property type="entry name" value="CELL WALL SERINE-THREONINE-RICH GALACTOMANNOPROTEIN MP1 (AFU_ORTHOLOGUE AFUA_4G03240)"/>
    <property type="match status" value="1"/>
</dbReference>
<feature type="chain" id="PRO_5045987398" description="Cell wall protein" evidence="3">
    <location>
        <begin position="19"/>
        <end position="344"/>
    </location>
</feature>
<dbReference type="Proteomes" id="UP001446871">
    <property type="component" value="Unassembled WGS sequence"/>
</dbReference>
<feature type="compositionally biased region" description="Low complexity" evidence="1">
    <location>
        <begin position="218"/>
        <end position="233"/>
    </location>
</feature>
<proteinExistence type="predicted"/>
<keyword evidence="2" id="KW-1133">Transmembrane helix</keyword>
<feature type="compositionally biased region" description="Gly residues" evidence="1">
    <location>
        <begin position="207"/>
        <end position="217"/>
    </location>
</feature>
<keyword evidence="2" id="KW-0472">Membrane</keyword>
<name>A0ABR1UMQ9_9PEZI</name>
<evidence type="ECO:0008006" key="6">
    <source>
        <dbReference type="Google" id="ProtNLM"/>
    </source>
</evidence>
<evidence type="ECO:0000313" key="5">
    <source>
        <dbReference type="Proteomes" id="UP001446871"/>
    </source>
</evidence>
<feature type="compositionally biased region" description="Polar residues" evidence="1">
    <location>
        <begin position="249"/>
        <end position="263"/>
    </location>
</feature>
<dbReference type="Pfam" id="PF12296">
    <property type="entry name" value="HsbA"/>
    <property type="match status" value="1"/>
</dbReference>
<evidence type="ECO:0000256" key="3">
    <source>
        <dbReference type="SAM" id="SignalP"/>
    </source>
</evidence>
<feature type="compositionally biased region" description="Gly residues" evidence="1">
    <location>
        <begin position="175"/>
        <end position="196"/>
    </location>
</feature>
<evidence type="ECO:0000313" key="4">
    <source>
        <dbReference type="EMBL" id="KAK8060179.1"/>
    </source>
</evidence>
<feature type="signal peptide" evidence="3">
    <location>
        <begin position="1"/>
        <end position="18"/>
    </location>
</feature>
<reference evidence="4 5" key="1">
    <citation type="submission" date="2023-01" db="EMBL/GenBank/DDBJ databases">
        <title>Analysis of 21 Apiospora genomes using comparative genomics revels a genus with tremendous synthesis potential of carbohydrate active enzymes and secondary metabolites.</title>
        <authorList>
            <person name="Sorensen T."/>
        </authorList>
    </citation>
    <scope>NUCLEOTIDE SEQUENCE [LARGE SCALE GENOMIC DNA]</scope>
    <source>
        <strain evidence="4 5">CBS 83171</strain>
    </source>
</reference>
<dbReference type="Gene3D" id="1.20.1280.140">
    <property type="match status" value="1"/>
</dbReference>
<dbReference type="PANTHER" id="PTHR38123">
    <property type="entry name" value="CELL WALL SERINE-THREONINE-RICH GALACTOMANNOPROTEIN MP1 (AFU_ORTHOLOGUE AFUA_4G03240)"/>
    <property type="match status" value="1"/>
</dbReference>
<keyword evidence="3" id="KW-0732">Signal</keyword>
<feature type="compositionally biased region" description="Low complexity" evidence="1">
    <location>
        <begin position="197"/>
        <end position="206"/>
    </location>
</feature>
<keyword evidence="5" id="KW-1185">Reference proteome</keyword>
<sequence length="344" mass="33434">MKLASLFFEATLAGLTYAQLATIQQAIGAVSDALGDLDTKVKAISGTDVNSAAPVLQASQKIQTTMQASTQKVSGAEALGVFDALSLQDTATSLVTSVNTTMKDLAAKKPQLDMLGVTSVAIQSIQDQKTASKALGDAIVSKVPGVGQGIAQGSIDQINSALEGGIKALQAGGTGAGTGGSTGGGAMSGGMTGGSGRNSSSSSGSSSGNGSGKGSGNGSSRNSTSGNDTGSNSPALNPAQPADAGDRPSTGSAQLPGMMTSSMAGMPGMMTNSMDTAPGMMTTPVSAAPDMMPSTTTGMMASTMMSPRPASSSVMAESGAVSLGGSPAAMVAGGLVLVAAIWVF</sequence>
<feature type="region of interest" description="Disordered" evidence="1">
    <location>
        <begin position="175"/>
        <end position="267"/>
    </location>
</feature>
<accession>A0ABR1UMQ9</accession>
<protein>
    <recommendedName>
        <fullName evidence="6">Cell wall protein</fullName>
    </recommendedName>
</protein>
<gene>
    <name evidence="4" type="ORF">PG996_010109</name>
</gene>
<organism evidence="4 5">
    <name type="scientific">Apiospora saccharicola</name>
    <dbReference type="NCBI Taxonomy" id="335842"/>
    <lineage>
        <taxon>Eukaryota</taxon>
        <taxon>Fungi</taxon>
        <taxon>Dikarya</taxon>
        <taxon>Ascomycota</taxon>
        <taxon>Pezizomycotina</taxon>
        <taxon>Sordariomycetes</taxon>
        <taxon>Xylariomycetidae</taxon>
        <taxon>Amphisphaeriales</taxon>
        <taxon>Apiosporaceae</taxon>
        <taxon>Apiospora</taxon>
    </lineage>
</organism>
<dbReference type="EMBL" id="JAQQWM010000006">
    <property type="protein sequence ID" value="KAK8060179.1"/>
    <property type="molecule type" value="Genomic_DNA"/>
</dbReference>
<feature type="transmembrane region" description="Helical" evidence="2">
    <location>
        <begin position="320"/>
        <end position="343"/>
    </location>
</feature>
<keyword evidence="2" id="KW-0812">Transmembrane</keyword>
<evidence type="ECO:0000256" key="1">
    <source>
        <dbReference type="SAM" id="MobiDB-lite"/>
    </source>
</evidence>
<evidence type="ECO:0000256" key="2">
    <source>
        <dbReference type="SAM" id="Phobius"/>
    </source>
</evidence>
<comment type="caution">
    <text evidence="4">The sequence shown here is derived from an EMBL/GenBank/DDBJ whole genome shotgun (WGS) entry which is preliminary data.</text>
</comment>